<name>A0A090DL97_MESPL</name>
<gene>
    <name evidence="1" type="ORF">MPL3356_150334</name>
</gene>
<organism evidence="1 2">
    <name type="scientific">Mesorhizobium plurifarium</name>
    <dbReference type="NCBI Taxonomy" id="69974"/>
    <lineage>
        <taxon>Bacteria</taxon>
        <taxon>Pseudomonadati</taxon>
        <taxon>Pseudomonadota</taxon>
        <taxon>Alphaproteobacteria</taxon>
        <taxon>Hyphomicrobiales</taxon>
        <taxon>Phyllobacteriaceae</taxon>
        <taxon>Mesorhizobium</taxon>
    </lineage>
</organism>
<dbReference type="EMBL" id="CCMZ01000007">
    <property type="protein sequence ID" value="CDX14381.1"/>
    <property type="molecule type" value="Genomic_DNA"/>
</dbReference>
<proteinExistence type="predicted"/>
<accession>A0A090DL97</accession>
<evidence type="ECO:0000313" key="1">
    <source>
        <dbReference type="EMBL" id="CDX14381.1"/>
    </source>
</evidence>
<keyword evidence="2" id="KW-1185">Reference proteome</keyword>
<evidence type="ECO:0000313" key="2">
    <source>
        <dbReference type="Proteomes" id="UP000045285"/>
    </source>
</evidence>
<protein>
    <submittedName>
        <fullName evidence="1">Uncharacterized protein</fullName>
    </submittedName>
</protein>
<sequence length="35" mass="3819">MKPAAVPIKHRHHSGMKPATILTKDRPVSALKITS</sequence>
<dbReference type="Proteomes" id="UP000045285">
    <property type="component" value="Unassembled WGS sequence"/>
</dbReference>
<reference evidence="2" key="1">
    <citation type="submission" date="2014-08" db="EMBL/GenBank/DDBJ databases">
        <authorList>
            <person name="Moulin L."/>
        </authorList>
    </citation>
    <scope>NUCLEOTIDE SEQUENCE [LARGE SCALE GENOMIC DNA]</scope>
</reference>
<dbReference type="AlphaFoldDB" id="A0A090DL97"/>